<protein>
    <submittedName>
        <fullName evidence="1">START domain-containing protein</fullName>
    </submittedName>
</protein>
<accession>A0A0R3QG52</accession>
<dbReference type="SUPFAM" id="SSF55961">
    <property type="entry name" value="Bet v1-like"/>
    <property type="match status" value="1"/>
</dbReference>
<organism evidence="1">
    <name type="scientific">Brugia timori</name>
    <dbReference type="NCBI Taxonomy" id="42155"/>
    <lineage>
        <taxon>Eukaryota</taxon>
        <taxon>Metazoa</taxon>
        <taxon>Ecdysozoa</taxon>
        <taxon>Nematoda</taxon>
        <taxon>Chromadorea</taxon>
        <taxon>Rhabditida</taxon>
        <taxon>Spirurina</taxon>
        <taxon>Spiruromorpha</taxon>
        <taxon>Filarioidea</taxon>
        <taxon>Onchocercidae</taxon>
        <taxon>Brugia</taxon>
    </lineage>
</organism>
<reference evidence="1" key="1">
    <citation type="submission" date="2017-02" db="UniProtKB">
        <authorList>
            <consortium name="WormBaseParasite"/>
        </authorList>
    </citation>
    <scope>IDENTIFICATION</scope>
</reference>
<dbReference type="WBParaSite" id="BTMF_0000535101-mRNA-1">
    <property type="protein sequence ID" value="BTMF_0000535101-mRNA-1"/>
    <property type="gene ID" value="BTMF_0000535101"/>
</dbReference>
<evidence type="ECO:0000313" key="1">
    <source>
        <dbReference type="WBParaSite" id="BTMF_0000535101-mRNA-1"/>
    </source>
</evidence>
<proteinExistence type="predicted"/>
<name>A0A0R3QG52_9BILA</name>
<dbReference type="AlphaFoldDB" id="A0A0R3QG52"/>
<sequence>LDDNDFNYINELCENHSGWNIAYNKDIIKIWTKSVPNSNLHMIKVIVNFLINNFSFYSNCYSLYFKCINTKYIY</sequence>
<dbReference type="STRING" id="42155.A0A0R3QG52"/>